<accession>A0AAW8CDP5</accession>
<dbReference type="RefSeq" id="WP_306352110.1">
    <property type="nucleotide sequence ID" value="NZ_JASAWV010000014.1"/>
</dbReference>
<dbReference type="AlphaFoldDB" id="A0AAW8CDP5"/>
<dbReference type="Proteomes" id="UP001226020">
    <property type="component" value="Unassembled WGS sequence"/>
</dbReference>
<keyword evidence="3" id="KW-1185">Reference proteome</keyword>
<evidence type="ECO:0000259" key="1">
    <source>
        <dbReference type="Pfam" id="PF14397"/>
    </source>
</evidence>
<dbReference type="EMBL" id="JASAXT010000016">
    <property type="protein sequence ID" value="MDP8149137.1"/>
    <property type="molecule type" value="Genomic_DNA"/>
</dbReference>
<evidence type="ECO:0000313" key="3">
    <source>
        <dbReference type="Proteomes" id="UP001226020"/>
    </source>
</evidence>
<proteinExistence type="predicted"/>
<reference evidence="2 3" key="1">
    <citation type="journal article" date="2023" name="Front. Microbiol.">
        <title>Phylogeography and host specificity of Pasteurellaceae pathogenic to sea-farmed fish in the north-east Atlantic.</title>
        <authorList>
            <person name="Gulla S."/>
            <person name="Colquhoun D.J."/>
            <person name="Olsen A.B."/>
            <person name="Spilsberg B."/>
            <person name="Lagesen K."/>
            <person name="Aakesson C.P."/>
            <person name="Strom S."/>
            <person name="Manji F."/>
            <person name="Birkbeck T.H."/>
            <person name="Nilsen H.K."/>
        </authorList>
    </citation>
    <scope>NUCLEOTIDE SEQUENCE [LARGE SCALE GENOMIC DNA]</scope>
    <source>
        <strain evidence="2 3">NVIB3131</strain>
    </source>
</reference>
<dbReference type="Pfam" id="PF14397">
    <property type="entry name" value="ATPgrasp_ST"/>
    <property type="match status" value="1"/>
</dbReference>
<protein>
    <submittedName>
        <fullName evidence="2">Sugar-transfer associated ATP-grasp domain-containing protein</fullName>
    </submittedName>
</protein>
<dbReference type="InterPro" id="IPR039523">
    <property type="entry name" value="RimK-rel_E_lig_ATP-grasp"/>
</dbReference>
<sequence length="749" mass="89544">MKKAKNYFRKIIIKNEPIMRILRKVKKEYIILNICRKGYSRNLAIFWYKKCREDFKSYPRYLRSTKERMHKKGYLARSIRKYNLLNNTENEYITDFEYFYLFPINNSFVKWIGDILTVNKVLGIKNTEYLRKAYFSIIRRDRTSLIFDVQGNRNKCYAEDVLLLLRNKKKLELCPSFYDSKALKYRLSYYPISNKIYINGELSTQSTLLKLINSLRSNYVVLDYLNLELNGIEKSEHFVKLYISNDNPENKILLGAYMHLYRNDKYNKRVYNVRTIDLSSGEYWLDGKLEVIKNWENIKDSILGISKNLKQVSFFSISIVLNDDGFKIMNLNGKPFLPEVKMTGELNNYLKYKFNLKRKNSKKTFTTWLLQNRTKITNKIIMLYARKGIRSYMQKLWVLSLWEDFREKNGKTLSQKIWAWKRGFFSWRIHQYNLTEDNYTNFLSDYDYHWLNRINNVYQKWIDDKTTFRYTMEPFKEYVPEYYYSVYKQNGQTIFSRMPDCNNQYEESFEGLIKLLQDKKLLAFKPSAGLHGDGFYKLEYNNEHKYLVNGKKVNIEKFRKIIKEQKSFYIITDYLFMSEELRNIYPNSINTIRMMVVNDQYNNPQILQAYMRVGSGSSGFTDNVAYGGICTKIDLDSGRYFGGERLFDHYYESCDIHPDTGVIIDGYIKNWKEICNNVKNMAKLVPELDYLGFDVAITDKGMKVLEINLHQDLHKVAEYTDEINQFFKLKIRNKLAVNNLKIKHLYGEN</sequence>
<evidence type="ECO:0000313" key="2">
    <source>
        <dbReference type="EMBL" id="MDP8149137.1"/>
    </source>
</evidence>
<feature type="domain" description="Alpha-L-glutamate ligase-related protein ATP-grasp" evidence="1">
    <location>
        <begin position="460"/>
        <end position="714"/>
    </location>
</feature>
<dbReference type="Gene3D" id="3.30.470.20">
    <property type="entry name" value="ATP-grasp fold, B domain"/>
    <property type="match status" value="1"/>
</dbReference>
<organism evidence="2 3">
    <name type="scientific">Phocoenobacter atlanticus subsp. atlanticus</name>
    <dbReference type="NCBI Taxonomy" id="3061285"/>
    <lineage>
        <taxon>Bacteria</taxon>
        <taxon>Pseudomonadati</taxon>
        <taxon>Pseudomonadota</taxon>
        <taxon>Gammaproteobacteria</taxon>
        <taxon>Pasteurellales</taxon>
        <taxon>Pasteurellaceae</taxon>
        <taxon>Phocoenobacter</taxon>
        <taxon>Phocoenobacter atlanticus</taxon>
    </lineage>
</organism>
<dbReference type="SUPFAM" id="SSF56059">
    <property type="entry name" value="Glutathione synthetase ATP-binding domain-like"/>
    <property type="match status" value="1"/>
</dbReference>
<comment type="caution">
    <text evidence="2">The sequence shown here is derived from an EMBL/GenBank/DDBJ whole genome shotgun (WGS) entry which is preliminary data.</text>
</comment>
<gene>
    <name evidence="2" type="ORF">QJU57_08630</name>
</gene>
<name>A0AAW8CDP5_9PAST</name>